<dbReference type="GO" id="GO:0003688">
    <property type="term" value="F:DNA replication origin binding"/>
    <property type="evidence" value="ECO:0007669"/>
    <property type="project" value="TreeGrafter"/>
</dbReference>
<dbReference type="PANTHER" id="PTHR30050:SF2">
    <property type="entry name" value="CHROMOSOMAL REPLICATION INITIATOR PROTEIN DNAA"/>
    <property type="match status" value="1"/>
</dbReference>
<evidence type="ECO:0000313" key="1">
    <source>
        <dbReference type="EMBL" id="MBB3899531.1"/>
    </source>
</evidence>
<dbReference type="PANTHER" id="PTHR30050">
    <property type="entry name" value="CHROMOSOMAL REPLICATION INITIATOR PROTEIN DNAA"/>
    <property type="match status" value="1"/>
</dbReference>
<reference evidence="1 2" key="1">
    <citation type="submission" date="2020-08" db="EMBL/GenBank/DDBJ databases">
        <title>Genomic Encyclopedia of Type Strains, Phase IV (KMG-IV): sequencing the most valuable type-strain genomes for metagenomic binning, comparative biology and taxonomic classification.</title>
        <authorList>
            <person name="Goeker M."/>
        </authorList>
    </citation>
    <scope>NUCLEOTIDE SEQUENCE [LARGE SCALE GENOMIC DNA]</scope>
    <source>
        <strain evidence="1 2">DSM 19979</strain>
    </source>
</reference>
<proteinExistence type="predicted"/>
<dbReference type="GO" id="GO:0005886">
    <property type="term" value="C:plasma membrane"/>
    <property type="evidence" value="ECO:0007669"/>
    <property type="project" value="TreeGrafter"/>
</dbReference>
<sequence>MIQLALPLELAPSFAAADFIADASNEEALRWLSEPDRWPHGRLLLAGPPGTGKTHLLHMMAAAHGWELREGPALRGLPEAPTRGIALDMADAPGEEASLFHLINACAEARLPLLMAGRAAPSRWGVALPDLRSRLAATAVAMTNEPSDALLDALFAKHLADRQLSLDPGLGARLRLRLPRSAAAMAEAVARLDRATLGTHARPTLRSALAALAPMLDDDGFETAPPEYLLDHARLL</sequence>
<dbReference type="Gene3D" id="1.10.8.60">
    <property type="match status" value="1"/>
</dbReference>
<name>A0A840AEI6_9PROT</name>
<evidence type="ECO:0000313" key="2">
    <source>
        <dbReference type="Proteomes" id="UP000553193"/>
    </source>
</evidence>
<organism evidence="1 2">
    <name type="scientific">Roseococcus suduntuyensis</name>
    <dbReference type="NCBI Taxonomy" id="455361"/>
    <lineage>
        <taxon>Bacteria</taxon>
        <taxon>Pseudomonadati</taxon>
        <taxon>Pseudomonadota</taxon>
        <taxon>Alphaproteobacteria</taxon>
        <taxon>Acetobacterales</taxon>
        <taxon>Roseomonadaceae</taxon>
        <taxon>Roseococcus</taxon>
    </lineage>
</organism>
<dbReference type="InterPro" id="IPR027417">
    <property type="entry name" value="P-loop_NTPase"/>
</dbReference>
<gene>
    <name evidence="1" type="ORF">GGQ83_002983</name>
</gene>
<dbReference type="Gene3D" id="3.40.50.300">
    <property type="entry name" value="P-loop containing nucleotide triphosphate hydrolases"/>
    <property type="match status" value="2"/>
</dbReference>
<dbReference type="GO" id="GO:0006270">
    <property type="term" value="P:DNA replication initiation"/>
    <property type="evidence" value="ECO:0007669"/>
    <property type="project" value="TreeGrafter"/>
</dbReference>
<dbReference type="SUPFAM" id="SSF52540">
    <property type="entry name" value="P-loop containing nucleoside triphosphate hydrolases"/>
    <property type="match status" value="1"/>
</dbReference>
<dbReference type="AlphaFoldDB" id="A0A840AEI6"/>
<dbReference type="Proteomes" id="UP000553193">
    <property type="component" value="Unassembled WGS sequence"/>
</dbReference>
<accession>A0A840AEI6</accession>
<dbReference type="EMBL" id="JACIDJ010000005">
    <property type="protein sequence ID" value="MBB3899531.1"/>
    <property type="molecule type" value="Genomic_DNA"/>
</dbReference>
<keyword evidence="2" id="KW-1185">Reference proteome</keyword>
<dbReference type="RefSeq" id="WP_184385367.1">
    <property type="nucleotide sequence ID" value="NZ_JACIDJ010000005.1"/>
</dbReference>
<comment type="caution">
    <text evidence="1">The sequence shown here is derived from an EMBL/GenBank/DDBJ whole genome shotgun (WGS) entry which is preliminary data.</text>
</comment>
<protein>
    <submittedName>
        <fullName evidence="1">Chromosomal replication initiation ATPase DnaA</fullName>
    </submittedName>
</protein>